<name>X1A1X4_9ZZZZ</name>
<keyword evidence="2" id="KW-0802">TPR repeat</keyword>
<feature type="non-terminal residue" evidence="3">
    <location>
        <position position="1"/>
    </location>
</feature>
<keyword evidence="1" id="KW-0677">Repeat</keyword>
<proteinExistence type="predicted"/>
<dbReference type="AlphaFoldDB" id="X1A1X4"/>
<gene>
    <name evidence="3" type="ORF">S01H4_16282</name>
</gene>
<dbReference type="Gene3D" id="1.25.40.10">
    <property type="entry name" value="Tetratricopeptide repeat domain"/>
    <property type="match status" value="2"/>
</dbReference>
<dbReference type="PANTHER" id="PTHR44943">
    <property type="entry name" value="CELLULOSE SYNTHASE OPERON PROTEIN C"/>
    <property type="match status" value="1"/>
</dbReference>
<dbReference type="InterPro" id="IPR051685">
    <property type="entry name" value="Ycf3/AcsC/BcsC/TPR_MFPF"/>
</dbReference>
<evidence type="ECO:0000313" key="3">
    <source>
        <dbReference type="EMBL" id="GAG54291.1"/>
    </source>
</evidence>
<dbReference type="InterPro" id="IPR011990">
    <property type="entry name" value="TPR-like_helical_dom_sf"/>
</dbReference>
<dbReference type="Pfam" id="PF13181">
    <property type="entry name" value="TPR_8"/>
    <property type="match status" value="1"/>
</dbReference>
<dbReference type="InterPro" id="IPR019734">
    <property type="entry name" value="TPR_rpt"/>
</dbReference>
<evidence type="ECO:0000256" key="1">
    <source>
        <dbReference type="ARBA" id="ARBA00022737"/>
    </source>
</evidence>
<protein>
    <submittedName>
        <fullName evidence="3">Uncharacterized protein</fullName>
    </submittedName>
</protein>
<dbReference type="PROSITE" id="PS50005">
    <property type="entry name" value="TPR"/>
    <property type="match status" value="3"/>
</dbReference>
<sequence length="258" mass="29330">HIKIDVDIWHLDDTEINTAIQKSGGIILTDDYVPVENLLAPVVLDSAIDLLTEKYLEKAKKLRKEGKWDKSISIYKYIISIDPILSPNMYNEIAKIKVQQGKLIEATEAFHKAIEYNEQAEFKTSVAGIHLNLGLLLKELGQPEEAREQFRKAIEGFRKELTKNPNSLKSIISLGITLVEVRELSEAIKYLQQAVNMDPFGVQNHLMLAQTFVIQERYDEAIKQLRSSIAFMLENGQNNDATQLQSFLDSIESEESIK</sequence>
<accession>X1A1X4</accession>
<dbReference type="SUPFAM" id="SSF48452">
    <property type="entry name" value="TPR-like"/>
    <property type="match status" value="1"/>
</dbReference>
<organism evidence="3">
    <name type="scientific">marine sediment metagenome</name>
    <dbReference type="NCBI Taxonomy" id="412755"/>
    <lineage>
        <taxon>unclassified sequences</taxon>
        <taxon>metagenomes</taxon>
        <taxon>ecological metagenomes</taxon>
    </lineage>
</organism>
<dbReference type="SMART" id="SM00028">
    <property type="entry name" value="TPR"/>
    <property type="match status" value="5"/>
</dbReference>
<dbReference type="PANTHER" id="PTHR44943:SF8">
    <property type="entry name" value="TPR REPEAT-CONTAINING PROTEIN MJ0263"/>
    <property type="match status" value="1"/>
</dbReference>
<dbReference type="EMBL" id="BART01007133">
    <property type="protein sequence ID" value="GAG54291.1"/>
    <property type="molecule type" value="Genomic_DNA"/>
</dbReference>
<dbReference type="Pfam" id="PF13424">
    <property type="entry name" value="TPR_12"/>
    <property type="match status" value="1"/>
</dbReference>
<comment type="caution">
    <text evidence="3">The sequence shown here is derived from an EMBL/GenBank/DDBJ whole genome shotgun (WGS) entry which is preliminary data.</text>
</comment>
<evidence type="ECO:0000256" key="2">
    <source>
        <dbReference type="ARBA" id="ARBA00022803"/>
    </source>
</evidence>
<reference evidence="3" key="1">
    <citation type="journal article" date="2014" name="Front. Microbiol.">
        <title>High frequency of phylogenetically diverse reductive dehalogenase-homologous genes in deep subseafloor sedimentary metagenomes.</title>
        <authorList>
            <person name="Kawai M."/>
            <person name="Futagami T."/>
            <person name="Toyoda A."/>
            <person name="Takaki Y."/>
            <person name="Nishi S."/>
            <person name="Hori S."/>
            <person name="Arai W."/>
            <person name="Tsubouchi T."/>
            <person name="Morono Y."/>
            <person name="Uchiyama I."/>
            <person name="Ito T."/>
            <person name="Fujiyama A."/>
            <person name="Inagaki F."/>
            <person name="Takami H."/>
        </authorList>
    </citation>
    <scope>NUCLEOTIDE SEQUENCE</scope>
    <source>
        <strain evidence="3">Expedition CK06-06</strain>
    </source>
</reference>